<sequence length="303" mass="33437">MKIGWKSVAWSAAALLLLLSIPTKLIVVTLFLLMVPLVVLYTMLKPIPFLVHAACIGLASFALLGSYSLIPLTFGFFFLIPSAIMGHMYKRRLSARTVVTVATIVLLAQFLVQLTIFSIQYDIDLSAELSGMIEEALKQLQTSGTLLPANWASDAAVSIGDAFVKMLPSLLLLSSFLLAVVTHALSRRALGTMGIVVPAMPPMKNWMLPRSLVLYYLIALILSYAISPDNNGFWGTVAANAVPVLQFAFIVQAIAFFYYLADMKKWPRAAPFLIAIVILLFHPFYLVGLIDTAFPLRRYFTKQ</sequence>
<dbReference type="Pfam" id="PF09991">
    <property type="entry name" value="DUF2232"/>
    <property type="match status" value="1"/>
</dbReference>
<feature type="transmembrane region" description="Helical" evidence="1">
    <location>
        <begin position="49"/>
        <end position="80"/>
    </location>
</feature>
<dbReference type="Proteomes" id="UP000553776">
    <property type="component" value="Unassembled WGS sequence"/>
</dbReference>
<evidence type="ECO:0000313" key="2">
    <source>
        <dbReference type="EMBL" id="MBB6695109.1"/>
    </source>
</evidence>
<keyword evidence="1" id="KW-0472">Membrane</keyword>
<feature type="transmembrane region" description="Helical" evidence="1">
    <location>
        <begin position="101"/>
        <end position="121"/>
    </location>
</feature>
<dbReference type="RefSeq" id="WP_185139071.1">
    <property type="nucleotide sequence ID" value="NZ_JACJVR010000111.1"/>
</dbReference>
<dbReference type="PANTHER" id="PTHR41324:SF1">
    <property type="entry name" value="DUF2232 DOMAIN-CONTAINING PROTEIN"/>
    <property type="match status" value="1"/>
</dbReference>
<name>A0A841U5N5_9BACL</name>
<comment type="caution">
    <text evidence="2">The sequence shown here is derived from an EMBL/GenBank/DDBJ whole genome shotgun (WGS) entry which is preliminary data.</text>
</comment>
<keyword evidence="1" id="KW-0812">Transmembrane</keyword>
<gene>
    <name evidence="2" type="ORF">H7B90_27310</name>
</gene>
<accession>A0A841U5N5</accession>
<protein>
    <submittedName>
        <fullName evidence="2">DUF2232 domain-containing protein</fullName>
    </submittedName>
</protein>
<evidence type="ECO:0000313" key="3">
    <source>
        <dbReference type="Proteomes" id="UP000553776"/>
    </source>
</evidence>
<dbReference type="PANTHER" id="PTHR41324">
    <property type="entry name" value="MEMBRANE PROTEIN-RELATED"/>
    <property type="match status" value="1"/>
</dbReference>
<feature type="transmembrane region" description="Helical" evidence="1">
    <location>
        <begin position="207"/>
        <end position="226"/>
    </location>
</feature>
<feature type="transmembrane region" description="Helical" evidence="1">
    <location>
        <begin position="238"/>
        <end position="260"/>
    </location>
</feature>
<proteinExistence type="predicted"/>
<keyword evidence="3" id="KW-1185">Reference proteome</keyword>
<dbReference type="InterPro" id="IPR018710">
    <property type="entry name" value="DUF2232"/>
</dbReference>
<organism evidence="2 3">
    <name type="scientific">Cohnella xylanilytica</name>
    <dbReference type="NCBI Taxonomy" id="557555"/>
    <lineage>
        <taxon>Bacteria</taxon>
        <taxon>Bacillati</taxon>
        <taxon>Bacillota</taxon>
        <taxon>Bacilli</taxon>
        <taxon>Bacillales</taxon>
        <taxon>Paenibacillaceae</taxon>
        <taxon>Cohnella</taxon>
    </lineage>
</organism>
<feature type="transmembrane region" description="Helical" evidence="1">
    <location>
        <begin position="12"/>
        <end position="43"/>
    </location>
</feature>
<keyword evidence="1" id="KW-1133">Transmembrane helix</keyword>
<dbReference type="AlphaFoldDB" id="A0A841U5N5"/>
<dbReference type="EMBL" id="JACJVR010000111">
    <property type="protein sequence ID" value="MBB6695109.1"/>
    <property type="molecule type" value="Genomic_DNA"/>
</dbReference>
<feature type="transmembrane region" description="Helical" evidence="1">
    <location>
        <begin position="272"/>
        <end position="290"/>
    </location>
</feature>
<evidence type="ECO:0000256" key="1">
    <source>
        <dbReference type="SAM" id="Phobius"/>
    </source>
</evidence>
<reference evidence="2 3" key="1">
    <citation type="submission" date="2020-08" db="EMBL/GenBank/DDBJ databases">
        <title>Cohnella phylogeny.</title>
        <authorList>
            <person name="Dunlap C."/>
        </authorList>
    </citation>
    <scope>NUCLEOTIDE SEQUENCE [LARGE SCALE GENOMIC DNA]</scope>
    <source>
        <strain evidence="2 3">DSM 25239</strain>
    </source>
</reference>
<feature type="transmembrane region" description="Helical" evidence="1">
    <location>
        <begin position="166"/>
        <end position="186"/>
    </location>
</feature>